<dbReference type="HOGENOM" id="CLU_1468240_0_0_1"/>
<dbReference type="Proteomes" id="UP000006039">
    <property type="component" value="Unassembled WGS sequence"/>
</dbReference>
<reference evidence="1" key="2">
    <citation type="submission" date="2010-07" db="EMBL/GenBank/DDBJ databases">
        <authorList>
            <consortium name="The Broad Institute Genome Sequencing Platform"/>
            <consortium name="Broad Institute Genome Sequencing Center for Infectious Disease"/>
            <person name="Ma L.-J."/>
            <person name="Dead R."/>
            <person name="Young S."/>
            <person name="Zeng Q."/>
            <person name="Koehrsen M."/>
            <person name="Alvarado L."/>
            <person name="Berlin A."/>
            <person name="Chapman S.B."/>
            <person name="Chen Z."/>
            <person name="Freedman E."/>
            <person name="Gellesch M."/>
            <person name="Goldberg J."/>
            <person name="Griggs A."/>
            <person name="Gujja S."/>
            <person name="Heilman E.R."/>
            <person name="Heiman D."/>
            <person name="Hepburn T."/>
            <person name="Howarth C."/>
            <person name="Jen D."/>
            <person name="Larson L."/>
            <person name="Mehta T."/>
            <person name="Neiman D."/>
            <person name="Pearson M."/>
            <person name="Roberts A."/>
            <person name="Saif S."/>
            <person name="Shea T."/>
            <person name="Shenoy N."/>
            <person name="Sisk P."/>
            <person name="Stolte C."/>
            <person name="Sykes S."/>
            <person name="Walk T."/>
            <person name="White J."/>
            <person name="Yandava C."/>
            <person name="Haas B."/>
            <person name="Nusbaum C."/>
            <person name="Birren B."/>
        </authorList>
    </citation>
    <scope>NUCLEOTIDE SEQUENCE</scope>
    <source>
        <strain evidence="1">R3-111a-1</strain>
    </source>
</reference>
<evidence type="ECO:0000313" key="2">
    <source>
        <dbReference type="EnsemblFungi" id="EJT69851"/>
    </source>
</evidence>
<dbReference type="GeneID" id="20353192"/>
<dbReference type="AlphaFoldDB" id="J3PGV4"/>
<organism evidence="1">
    <name type="scientific">Gaeumannomyces tritici (strain R3-111a-1)</name>
    <name type="common">Wheat and barley take-all root rot fungus</name>
    <name type="synonym">Gaeumannomyces graminis var. tritici</name>
    <dbReference type="NCBI Taxonomy" id="644352"/>
    <lineage>
        <taxon>Eukaryota</taxon>
        <taxon>Fungi</taxon>
        <taxon>Dikarya</taxon>
        <taxon>Ascomycota</taxon>
        <taxon>Pezizomycotina</taxon>
        <taxon>Sordariomycetes</taxon>
        <taxon>Sordariomycetidae</taxon>
        <taxon>Magnaporthales</taxon>
        <taxon>Magnaporthaceae</taxon>
        <taxon>Gaeumannomyces</taxon>
    </lineage>
</organism>
<reference evidence="2" key="5">
    <citation type="submission" date="2018-04" db="UniProtKB">
        <authorList>
            <consortium name="EnsemblFungi"/>
        </authorList>
    </citation>
    <scope>IDENTIFICATION</scope>
    <source>
        <strain evidence="2">R3-111a-1</strain>
    </source>
</reference>
<sequence length="184" mass="20958">MGNTSSTLPAGVKPTPKEDKPQLFLVDQIRLHNDLIIQRSVRAREISAAGRGFDFEAEENEALSRLRTPAFHEFHPSAWTLNLTTLDVHIQSLEEKEEEQLRSINSYLLWGPRGEGEKELIDRHIQSLERDLETVWDQLVICRAMRRLHAENTHRLGRWKSLGCACCEEWLSGAWSAADGGTKS</sequence>
<accession>J3PGV4</accession>
<evidence type="ECO:0000313" key="3">
    <source>
        <dbReference type="Proteomes" id="UP000006039"/>
    </source>
</evidence>
<reference evidence="3" key="1">
    <citation type="submission" date="2010-07" db="EMBL/GenBank/DDBJ databases">
        <title>The genome sequence of Gaeumannomyces graminis var. tritici strain R3-111a-1.</title>
        <authorList>
            <consortium name="The Broad Institute Genome Sequencing Platform"/>
            <person name="Ma L.-J."/>
            <person name="Dead R."/>
            <person name="Young S."/>
            <person name="Zeng Q."/>
            <person name="Koehrsen M."/>
            <person name="Alvarado L."/>
            <person name="Berlin A."/>
            <person name="Chapman S.B."/>
            <person name="Chen Z."/>
            <person name="Freedman E."/>
            <person name="Gellesch M."/>
            <person name="Goldberg J."/>
            <person name="Griggs A."/>
            <person name="Gujja S."/>
            <person name="Heilman E.R."/>
            <person name="Heiman D."/>
            <person name="Hepburn T."/>
            <person name="Howarth C."/>
            <person name="Jen D."/>
            <person name="Larson L."/>
            <person name="Mehta T."/>
            <person name="Neiman D."/>
            <person name="Pearson M."/>
            <person name="Roberts A."/>
            <person name="Saif S."/>
            <person name="Shea T."/>
            <person name="Shenoy N."/>
            <person name="Sisk P."/>
            <person name="Stolte C."/>
            <person name="Sykes S."/>
            <person name="Walk T."/>
            <person name="White J."/>
            <person name="Yandava C."/>
            <person name="Haas B."/>
            <person name="Nusbaum C."/>
            <person name="Birren B."/>
        </authorList>
    </citation>
    <scope>NUCLEOTIDE SEQUENCE [LARGE SCALE GENOMIC DNA]</scope>
    <source>
        <strain evidence="3">R3-111a-1</strain>
    </source>
</reference>
<gene>
    <name evidence="2" type="primary">20353192</name>
    <name evidence="1" type="ORF">GGTG_12734</name>
</gene>
<proteinExistence type="predicted"/>
<reference evidence="2" key="4">
    <citation type="journal article" date="2015" name="G3 (Bethesda)">
        <title>Genome sequences of three phytopathogenic species of the Magnaporthaceae family of fungi.</title>
        <authorList>
            <person name="Okagaki L.H."/>
            <person name="Nunes C.C."/>
            <person name="Sailsbery J."/>
            <person name="Clay B."/>
            <person name="Brown D."/>
            <person name="John T."/>
            <person name="Oh Y."/>
            <person name="Young N."/>
            <person name="Fitzgerald M."/>
            <person name="Haas B.J."/>
            <person name="Zeng Q."/>
            <person name="Young S."/>
            <person name="Adiconis X."/>
            <person name="Fan L."/>
            <person name="Levin J.Z."/>
            <person name="Mitchell T.K."/>
            <person name="Okubara P.A."/>
            <person name="Farman M.L."/>
            <person name="Kohn L.M."/>
            <person name="Birren B."/>
            <person name="Ma L.-J."/>
            <person name="Dean R.A."/>
        </authorList>
    </citation>
    <scope>NUCLEOTIDE SEQUENCE</scope>
    <source>
        <strain evidence="2">R3-111a-1</strain>
    </source>
</reference>
<keyword evidence="3" id="KW-1185">Reference proteome</keyword>
<protein>
    <submittedName>
        <fullName evidence="1 2">Uncharacterized protein</fullName>
    </submittedName>
</protein>
<name>J3PGV4_GAET3</name>
<dbReference type="VEuPathDB" id="FungiDB:GGTG_12734"/>
<reference evidence="1" key="3">
    <citation type="submission" date="2010-09" db="EMBL/GenBank/DDBJ databases">
        <title>Annotation of Gaeumannomyces graminis var. tritici R3-111a-1.</title>
        <authorList>
            <consortium name="The Broad Institute Genome Sequencing Platform"/>
            <person name="Ma L.-J."/>
            <person name="Dead R."/>
            <person name="Young S.K."/>
            <person name="Zeng Q."/>
            <person name="Gargeya S."/>
            <person name="Fitzgerald M."/>
            <person name="Haas B."/>
            <person name="Abouelleil A."/>
            <person name="Alvarado L."/>
            <person name="Arachchi H.M."/>
            <person name="Berlin A."/>
            <person name="Brown A."/>
            <person name="Chapman S.B."/>
            <person name="Chen Z."/>
            <person name="Dunbar C."/>
            <person name="Freedman E."/>
            <person name="Gearin G."/>
            <person name="Gellesch M."/>
            <person name="Goldberg J."/>
            <person name="Griggs A."/>
            <person name="Gujja S."/>
            <person name="Heiman D."/>
            <person name="Howarth C."/>
            <person name="Larson L."/>
            <person name="Lui A."/>
            <person name="MacDonald P.J.P."/>
            <person name="Mehta T."/>
            <person name="Montmayeur A."/>
            <person name="Murphy C."/>
            <person name="Neiman D."/>
            <person name="Pearson M."/>
            <person name="Priest M."/>
            <person name="Roberts A."/>
            <person name="Saif S."/>
            <person name="Shea T."/>
            <person name="Shenoy N."/>
            <person name="Sisk P."/>
            <person name="Stolte C."/>
            <person name="Sykes S."/>
            <person name="Yandava C."/>
            <person name="Wortman J."/>
            <person name="Nusbaum C."/>
            <person name="Birren B."/>
        </authorList>
    </citation>
    <scope>NUCLEOTIDE SEQUENCE</scope>
    <source>
        <strain evidence="1">R3-111a-1</strain>
    </source>
</reference>
<dbReference type="EMBL" id="GL385403">
    <property type="protein sequence ID" value="EJT69851.1"/>
    <property type="molecule type" value="Genomic_DNA"/>
</dbReference>
<dbReference type="EnsemblFungi" id="EJT69851">
    <property type="protein sequence ID" value="EJT69851"/>
    <property type="gene ID" value="GGTG_12734"/>
</dbReference>
<dbReference type="RefSeq" id="XP_009228899.1">
    <property type="nucleotide sequence ID" value="XM_009230635.1"/>
</dbReference>
<evidence type="ECO:0000313" key="1">
    <source>
        <dbReference type="EMBL" id="EJT69851.1"/>
    </source>
</evidence>